<protein>
    <submittedName>
        <fullName evidence="2">Uncharacterized protein</fullName>
    </submittedName>
</protein>
<keyword evidence="3" id="KW-1185">Reference proteome</keyword>
<sequence length="258" mass="29378">MQYKLTFFTIVFAGMLTQGYAQKNKQPQVQQNSIWMEGFEADGKLDEWQQPLQAYNDDTHIAYSLANDDQYLYLAVKTNRTQKVFRGGVSLLLKGKNNIEITYPYNPTYDMSSDELIMKAFNDNTQPRVLADFDKIETVGLTQGRDSIIYLTNEYGVEAGIEKETIETEIYRNGADFYNIEIAIPIQYLPFSDDGMVEYIITLRGIKVNQPIGQKPIMPAGYDPNDTPRIRNDKDMKAVDSASPTKLTGTYRLATKPD</sequence>
<name>U2IYX0_9SPHI</name>
<dbReference type="EMBL" id="ATDL01000020">
    <property type="protein sequence ID" value="ERJ57904.1"/>
    <property type="molecule type" value="Genomic_DNA"/>
</dbReference>
<gene>
    <name evidence="2" type="ORF">M472_03905</name>
</gene>
<dbReference type="STRING" id="1346330.M472_03905"/>
<dbReference type="AlphaFoldDB" id="U2IYX0"/>
<comment type="caution">
    <text evidence="2">The sequence shown here is derived from an EMBL/GenBank/DDBJ whole genome shotgun (WGS) entry which is preliminary data.</text>
</comment>
<feature type="compositionally biased region" description="Basic and acidic residues" evidence="1">
    <location>
        <begin position="226"/>
        <end position="238"/>
    </location>
</feature>
<evidence type="ECO:0000313" key="2">
    <source>
        <dbReference type="EMBL" id="ERJ57904.1"/>
    </source>
</evidence>
<dbReference type="Proteomes" id="UP000016584">
    <property type="component" value="Unassembled WGS sequence"/>
</dbReference>
<proteinExistence type="predicted"/>
<dbReference type="PATRIC" id="fig|1346330.5.peg.3538"/>
<reference evidence="2 3" key="1">
    <citation type="journal article" date="2013" name="Genome Announc.">
        <title>The Draft Genome Sequence of Sphingomonas paucimobilis Strain HER1398 (Proteobacteria), Host to the Giant PAU Phage, Indicates That It Is a Member of the Genus Sphingobacterium (Bacteroidetes).</title>
        <authorList>
            <person name="White R.A.III."/>
            <person name="Suttle C.A."/>
        </authorList>
    </citation>
    <scope>NUCLEOTIDE SEQUENCE [LARGE SCALE GENOMIC DNA]</scope>
    <source>
        <strain evidence="2 3">HER1398</strain>
    </source>
</reference>
<dbReference type="Gene3D" id="2.60.40.1190">
    <property type="match status" value="1"/>
</dbReference>
<feature type="region of interest" description="Disordered" evidence="1">
    <location>
        <begin position="217"/>
        <end position="243"/>
    </location>
</feature>
<organism evidence="2 3">
    <name type="scientific">Sphingobacterium paucimobilis HER1398</name>
    <dbReference type="NCBI Taxonomy" id="1346330"/>
    <lineage>
        <taxon>Bacteria</taxon>
        <taxon>Pseudomonadati</taxon>
        <taxon>Bacteroidota</taxon>
        <taxon>Sphingobacteriia</taxon>
        <taxon>Sphingobacteriales</taxon>
        <taxon>Sphingobacteriaceae</taxon>
        <taxon>Sphingobacterium</taxon>
    </lineage>
</organism>
<dbReference type="RefSeq" id="WP_021071673.1">
    <property type="nucleotide sequence ID" value="NZ_ATDL01000020.1"/>
</dbReference>
<evidence type="ECO:0000256" key="1">
    <source>
        <dbReference type="SAM" id="MobiDB-lite"/>
    </source>
</evidence>
<accession>U2IYX0</accession>
<dbReference type="OrthoDB" id="1523672at2"/>
<evidence type="ECO:0000313" key="3">
    <source>
        <dbReference type="Proteomes" id="UP000016584"/>
    </source>
</evidence>